<dbReference type="PANTHER" id="PTHR42938">
    <property type="entry name" value="FORMATE DEHYDROGENASE 1"/>
    <property type="match status" value="1"/>
</dbReference>
<dbReference type="EMBL" id="BJHY01000001">
    <property type="protein sequence ID" value="GDY78193.1"/>
    <property type="molecule type" value="Genomic_DNA"/>
</dbReference>
<feature type="binding site" evidence="2">
    <location>
        <position position="223"/>
    </location>
    <ligand>
        <name>NAD(+)</name>
        <dbReference type="ChEBI" id="CHEBI:57540"/>
    </ligand>
</feature>
<keyword evidence="2 3" id="KW-0560">Oxidoreductase</keyword>
<feature type="binding site" evidence="2">
    <location>
        <position position="147"/>
    </location>
    <ligand>
        <name>substrate</name>
    </ligand>
</feature>
<dbReference type="GO" id="GO:0051287">
    <property type="term" value="F:NAD binding"/>
    <property type="evidence" value="ECO:0007669"/>
    <property type="project" value="InterPro"/>
</dbReference>
<dbReference type="InterPro" id="IPR033689">
    <property type="entry name" value="FDH_NAD-dep"/>
</dbReference>
<dbReference type="NCBIfam" id="NF005750">
    <property type="entry name" value="PRK07574.1"/>
    <property type="match status" value="1"/>
</dbReference>
<proteinExistence type="inferred from homology"/>
<dbReference type="Gene3D" id="3.40.50.720">
    <property type="entry name" value="NAD(P)-binding Rossmann-like Domain"/>
    <property type="match status" value="2"/>
</dbReference>
<comment type="similarity">
    <text evidence="2">Belongs to the D-isomer specific 2-hydroxyacid dehydrogenase family. FDH subfamily.</text>
</comment>
<dbReference type="GO" id="GO:0042183">
    <property type="term" value="P:formate catabolic process"/>
    <property type="evidence" value="ECO:0007669"/>
    <property type="project" value="UniProtKB-UniRule"/>
</dbReference>
<evidence type="ECO:0000313" key="6">
    <source>
        <dbReference type="EMBL" id="GDY61703.1"/>
    </source>
</evidence>
<keyword evidence="1 2" id="KW-0520">NAD</keyword>
<dbReference type="Proteomes" id="UP000299211">
    <property type="component" value="Unassembled WGS sequence"/>
</dbReference>
<dbReference type="PANTHER" id="PTHR42938:SF9">
    <property type="entry name" value="FORMATE DEHYDROGENASE 1"/>
    <property type="match status" value="1"/>
</dbReference>
<comment type="function">
    <text evidence="2">Catalyzes the NAD(+)-dependent oxidation of formate to carbon dioxide. Formate oxidation is the final step in the methanol oxidation pathway in methylotrophic microorganisms. Has a role in the detoxification of exogenous formate in non-methylotrophic organisms.</text>
</comment>
<feature type="site" description="Important for catalytic activity" evidence="2">
    <location>
        <position position="334"/>
    </location>
</feature>
<feature type="binding site" evidence="2">
    <location>
        <begin position="203"/>
        <end position="204"/>
    </location>
    <ligand>
        <name>NAD(+)</name>
        <dbReference type="ChEBI" id="CHEBI:57540"/>
    </ligand>
</feature>
<dbReference type="InterPro" id="IPR036291">
    <property type="entry name" value="NAD(P)-bd_dom_sf"/>
</dbReference>
<keyword evidence="2" id="KW-0963">Cytoplasm</keyword>
<dbReference type="GO" id="GO:0008863">
    <property type="term" value="F:formate dehydrogenase (NAD+) activity"/>
    <property type="evidence" value="ECO:0007669"/>
    <property type="project" value="UniProtKB-UniRule"/>
</dbReference>
<dbReference type="HAMAP" id="MF_03210">
    <property type="entry name" value="Formate_dehydrogenase"/>
    <property type="match status" value="1"/>
</dbReference>
<organism evidence="6 9">
    <name type="scientific">Streptomyces avermitilis</name>
    <dbReference type="NCBI Taxonomy" id="33903"/>
    <lineage>
        <taxon>Bacteria</taxon>
        <taxon>Bacillati</taxon>
        <taxon>Actinomycetota</taxon>
        <taxon>Actinomycetes</taxon>
        <taxon>Kitasatosporales</taxon>
        <taxon>Streptomycetaceae</taxon>
        <taxon>Streptomyces</taxon>
    </lineage>
</organism>
<evidence type="ECO:0000313" key="9">
    <source>
        <dbReference type="Proteomes" id="UP000302139"/>
    </source>
</evidence>
<dbReference type="GO" id="GO:0005737">
    <property type="term" value="C:cytoplasm"/>
    <property type="evidence" value="ECO:0007669"/>
    <property type="project" value="UniProtKB-SubCell"/>
</dbReference>
<dbReference type="EMBL" id="BJHX01000001">
    <property type="protein sequence ID" value="GDY61703.1"/>
    <property type="molecule type" value="Genomic_DNA"/>
</dbReference>
<feature type="binding site" evidence="2">
    <location>
        <position position="123"/>
    </location>
    <ligand>
        <name>substrate</name>
    </ligand>
</feature>
<comment type="catalytic activity">
    <reaction evidence="2">
        <text>formate + NAD(+) = CO2 + NADH</text>
        <dbReference type="Rhea" id="RHEA:15985"/>
        <dbReference type="ChEBI" id="CHEBI:15740"/>
        <dbReference type="ChEBI" id="CHEBI:16526"/>
        <dbReference type="ChEBI" id="CHEBI:57540"/>
        <dbReference type="ChEBI" id="CHEBI:57945"/>
        <dbReference type="EC" id="1.17.1.9"/>
    </reaction>
</comment>
<dbReference type="GO" id="GO:0016616">
    <property type="term" value="F:oxidoreductase activity, acting on the CH-OH group of donors, NAD or NADP as acceptor"/>
    <property type="evidence" value="ECO:0007669"/>
    <property type="project" value="InterPro"/>
</dbReference>
<dbReference type="SUPFAM" id="SSF52283">
    <property type="entry name" value="Formate/glycerate dehydrogenase catalytic domain-like"/>
    <property type="match status" value="1"/>
</dbReference>
<dbReference type="SUPFAM" id="SSF51735">
    <property type="entry name" value="NAD(P)-binding Rossmann-fold domains"/>
    <property type="match status" value="1"/>
</dbReference>
<feature type="binding site" evidence="2">
    <location>
        <position position="148"/>
    </location>
    <ligand>
        <name>NAD(+)</name>
        <dbReference type="ChEBI" id="CHEBI:57540"/>
    </ligand>
</feature>
<dbReference type="GeneID" id="41539041"/>
<dbReference type="EC" id="1.17.1.9" evidence="2"/>
<feature type="domain" description="D-isomer specific 2-hydroxyacid dehydrogenase catalytic" evidence="4">
    <location>
        <begin position="63"/>
        <end position="363"/>
    </location>
</feature>
<feature type="binding site" evidence="2">
    <location>
        <begin position="258"/>
        <end position="262"/>
    </location>
    <ligand>
        <name>NAD(+)</name>
        <dbReference type="ChEBI" id="CHEBI:57540"/>
    </ligand>
</feature>
<evidence type="ECO:0000259" key="4">
    <source>
        <dbReference type="Pfam" id="PF00389"/>
    </source>
</evidence>
<protein>
    <recommendedName>
        <fullName evidence="2">Formate dehydrogenase</fullName>
        <shortName evidence="2">FDH</shortName>
        <ecNumber evidence="2">1.17.1.9</ecNumber>
    </recommendedName>
    <alternativeName>
        <fullName evidence="2">NAD-dependent formate dehydrogenase</fullName>
    </alternativeName>
</protein>
<feature type="binding site" evidence="2">
    <location>
        <position position="284"/>
    </location>
    <ligand>
        <name>NAD(+)</name>
        <dbReference type="ChEBI" id="CHEBI:57540"/>
    </ligand>
</feature>
<evidence type="ECO:0000256" key="1">
    <source>
        <dbReference type="ARBA" id="ARBA00023027"/>
    </source>
</evidence>
<dbReference type="Pfam" id="PF02826">
    <property type="entry name" value="2-Hacid_dh_C"/>
    <property type="match status" value="1"/>
</dbReference>
<dbReference type="Proteomes" id="UP000302139">
    <property type="component" value="Unassembled WGS sequence"/>
</dbReference>
<accession>A0A4D4LUG8</accession>
<evidence type="ECO:0000313" key="7">
    <source>
        <dbReference type="EMBL" id="GDY78193.1"/>
    </source>
</evidence>
<sequence length="387" mass="42061">MAKILAVLYPDPVGGYPPDYARDEIPAITGYPGGQTTPTPQTIDFTPGQLLGSVSGELGLRRFLEDRGDTYVVTSDKEAPDSTLDRELPDADVVISQPFWPAYLTAERIASAPRLKLAITAGIGSDHVDLPSAIAHGMTVAEVTFSNSISVSEHAVMQILTLVHNYMPAHDWVTAKKGWNIADSVSRAYDLEGMDVGVLGSGRIGQAVLRRLAPFDVRLHYSDVHRLPKEVEEELELTWHPDARSLASSVDVLSIHTPLHPQTQNLFDDDLIGAMKRGSYIVNTARALIVDRDAVVRALNSGQLAGYAGDVWYPQPPPPDHPWRTMPYEAMTPHVSGSTLSAQARYAAGTREILECWFDGRPIRPEYLIVDGGGLAGTGARSYTVTG</sequence>
<dbReference type="OMA" id="HYTDRHR"/>
<feature type="domain" description="D-isomer specific 2-hydroxyacid dehydrogenase NAD-binding" evidence="5">
    <location>
        <begin position="157"/>
        <end position="336"/>
    </location>
</feature>
<evidence type="ECO:0000256" key="2">
    <source>
        <dbReference type="HAMAP-Rule" id="MF_03210"/>
    </source>
</evidence>
<dbReference type="STRING" id="33903.AQJ43_06780"/>
<comment type="caution">
    <text evidence="6">The sequence shown here is derived from an EMBL/GenBank/DDBJ whole genome shotgun (WGS) entry which is preliminary data.</text>
</comment>
<evidence type="ECO:0000313" key="8">
    <source>
        <dbReference type="Proteomes" id="UP000299211"/>
    </source>
</evidence>
<dbReference type="InterPro" id="IPR006139">
    <property type="entry name" value="D-isomer_2_OHA_DH_cat_dom"/>
</dbReference>
<name>A0A4D4LUG8_STRAX</name>
<feature type="binding site" evidence="2">
    <location>
        <position position="382"/>
    </location>
    <ligand>
        <name>NAD(+)</name>
        <dbReference type="ChEBI" id="CHEBI:57540"/>
    </ligand>
</feature>
<evidence type="ECO:0000256" key="3">
    <source>
        <dbReference type="RuleBase" id="RU003719"/>
    </source>
</evidence>
<comment type="subunit">
    <text evidence="2">Homodimer.</text>
</comment>
<reference evidence="6 9" key="2">
    <citation type="submission" date="2019-04" db="EMBL/GenBank/DDBJ databases">
        <title>Draft genome sequences of Streptomyces avermitilis NBRC 14893.</title>
        <authorList>
            <person name="Komaki H."/>
            <person name="Tamura T."/>
            <person name="Hosoyama A."/>
        </authorList>
    </citation>
    <scope>NUCLEOTIDE SEQUENCE [LARGE SCALE GENOMIC DNA]</scope>
    <source>
        <strain evidence="6 9">NBRC 14893</strain>
    </source>
</reference>
<comment type="subcellular location">
    <subcellularLocation>
        <location evidence="2">Cytoplasm</location>
    </subcellularLocation>
</comment>
<feature type="site" description="Important for catalytic activity" evidence="2">
    <location>
        <position position="286"/>
    </location>
</feature>
<dbReference type="InterPro" id="IPR006140">
    <property type="entry name" value="D-isomer_DH_NAD-bd"/>
</dbReference>
<evidence type="ECO:0000259" key="5">
    <source>
        <dbReference type="Pfam" id="PF02826"/>
    </source>
</evidence>
<dbReference type="Pfam" id="PF00389">
    <property type="entry name" value="2-Hacid_dh"/>
    <property type="match status" value="1"/>
</dbReference>
<dbReference type="AlphaFoldDB" id="A0A4D4LUG8"/>
<dbReference type="RefSeq" id="WP_010983380.1">
    <property type="nucleotide sequence ID" value="NZ_BAABTN010000007.1"/>
</dbReference>
<feature type="binding site" evidence="2">
    <location>
        <position position="310"/>
    </location>
    <ligand>
        <name>NAD(+)</name>
        <dbReference type="ChEBI" id="CHEBI:57540"/>
    </ligand>
</feature>
<reference evidence="7 8" key="1">
    <citation type="submission" date="2019-04" db="EMBL/GenBank/DDBJ databases">
        <title>Draft genome sequences of Streptomyces avermitilis ATCC 31267.</title>
        <authorList>
            <person name="Komaki H."/>
            <person name="Tamura T."/>
            <person name="Hosoyama A."/>
        </authorList>
    </citation>
    <scope>NUCLEOTIDE SEQUENCE [LARGE SCALE GENOMIC DNA]</scope>
    <source>
        <strain evidence="7 8">ATCC 31267</strain>
    </source>
</reference>
<feature type="binding site" evidence="2">
    <location>
        <begin position="334"/>
        <end position="337"/>
    </location>
    <ligand>
        <name>NAD(+)</name>
        <dbReference type="ChEBI" id="CHEBI:57540"/>
    </ligand>
</feature>
<gene>
    <name evidence="6" type="ORF">SAV14893_010960</name>
    <name evidence="7" type="ORF">SAV31267_076780</name>
</gene>